<dbReference type="PANTHER" id="PTHR43124:SF3">
    <property type="entry name" value="CHLORAMPHENICOL EFFLUX PUMP RV0191"/>
    <property type="match status" value="1"/>
</dbReference>
<dbReference type="PANTHER" id="PTHR43124">
    <property type="entry name" value="PURINE EFFLUX PUMP PBUE"/>
    <property type="match status" value="1"/>
</dbReference>
<comment type="subcellular location">
    <subcellularLocation>
        <location evidence="1">Cell membrane</location>
        <topology evidence="1">Multi-pass membrane protein</topology>
    </subcellularLocation>
</comment>
<feature type="transmembrane region" description="Helical" evidence="7">
    <location>
        <begin position="358"/>
        <end position="380"/>
    </location>
</feature>
<dbReference type="Pfam" id="PF07690">
    <property type="entry name" value="MFS_1"/>
    <property type="match status" value="1"/>
</dbReference>
<gene>
    <name evidence="9" type="ORF">SAMN05878482_108198</name>
</gene>
<accession>A0A9X8WMR9</accession>
<dbReference type="InterPro" id="IPR020846">
    <property type="entry name" value="MFS_dom"/>
</dbReference>
<organism evidence="9 10">
    <name type="scientific">Peribacillus simplex</name>
    <dbReference type="NCBI Taxonomy" id="1478"/>
    <lineage>
        <taxon>Bacteria</taxon>
        <taxon>Bacillati</taxon>
        <taxon>Bacillota</taxon>
        <taxon>Bacilli</taxon>
        <taxon>Bacillales</taxon>
        <taxon>Bacillaceae</taxon>
        <taxon>Peribacillus</taxon>
    </lineage>
</organism>
<feature type="transmembrane region" description="Helical" evidence="7">
    <location>
        <begin position="203"/>
        <end position="221"/>
    </location>
</feature>
<evidence type="ECO:0000256" key="7">
    <source>
        <dbReference type="SAM" id="Phobius"/>
    </source>
</evidence>
<dbReference type="AlphaFoldDB" id="A0A9X8WMR9"/>
<dbReference type="Proteomes" id="UP000185829">
    <property type="component" value="Unassembled WGS sequence"/>
</dbReference>
<keyword evidence="6 7" id="KW-0472">Membrane</keyword>
<dbReference type="GO" id="GO:0022857">
    <property type="term" value="F:transmembrane transporter activity"/>
    <property type="evidence" value="ECO:0007669"/>
    <property type="project" value="InterPro"/>
</dbReference>
<name>A0A9X8WMR9_9BACI</name>
<feature type="transmembrane region" description="Helical" evidence="7">
    <location>
        <begin position="271"/>
        <end position="287"/>
    </location>
</feature>
<dbReference type="SUPFAM" id="SSF103473">
    <property type="entry name" value="MFS general substrate transporter"/>
    <property type="match status" value="1"/>
</dbReference>
<dbReference type="InterPro" id="IPR036259">
    <property type="entry name" value="MFS_trans_sf"/>
</dbReference>
<dbReference type="InterPro" id="IPR011701">
    <property type="entry name" value="MFS"/>
</dbReference>
<sequence length="392" mass="41921">MFKRNNLIILILSLGIFGIMNTEMGVVGILPLIADHYGISVTRAGLLVSVFALVVAVSGPIMPVLFSGFNRKKVMLISLGIFVLGNIVSIFASSFNIVLIARAIPAIFHPVYCSLALTIAAMSGNQEQARKAISTVIMGVSAGMVLGVPITTFIANATSIEMSLTFSAVVNVIAFLATLLFVPSMPVQEKVSHGAQLSVLKRPLTWLAIVTIIFMSAAVSAPNSYLAEYLGEVTHVSGQTLSIMLLLFGVASILGNLLAGKLLSKNAMKTAVFYPITMGVIYVIWYFTGESLVSMVIIMALFGIMFSIQNNINQYWITSAAHEAPELANGLFVSCSNWGISSGTAIGGLLLSGMGIKYILWGGILFLILSLVSILLRSFLYSARRHSVSKVI</sequence>
<feature type="transmembrane region" description="Helical" evidence="7">
    <location>
        <begin position="331"/>
        <end position="352"/>
    </location>
</feature>
<evidence type="ECO:0000256" key="5">
    <source>
        <dbReference type="ARBA" id="ARBA00022989"/>
    </source>
</evidence>
<proteinExistence type="predicted"/>
<evidence type="ECO:0000313" key="9">
    <source>
        <dbReference type="EMBL" id="SIR99862.1"/>
    </source>
</evidence>
<evidence type="ECO:0000256" key="3">
    <source>
        <dbReference type="ARBA" id="ARBA00022475"/>
    </source>
</evidence>
<keyword evidence="3" id="KW-1003">Cell membrane</keyword>
<dbReference type="InterPro" id="IPR050189">
    <property type="entry name" value="MFS_Efflux_Transporters"/>
</dbReference>
<evidence type="ECO:0000256" key="4">
    <source>
        <dbReference type="ARBA" id="ARBA00022692"/>
    </source>
</evidence>
<evidence type="ECO:0000259" key="8">
    <source>
        <dbReference type="PROSITE" id="PS50850"/>
    </source>
</evidence>
<evidence type="ECO:0000313" key="10">
    <source>
        <dbReference type="Proteomes" id="UP000185829"/>
    </source>
</evidence>
<feature type="transmembrane region" description="Helical" evidence="7">
    <location>
        <begin position="46"/>
        <end position="69"/>
    </location>
</feature>
<keyword evidence="5 7" id="KW-1133">Transmembrane helix</keyword>
<dbReference type="EMBL" id="FTMX01000008">
    <property type="protein sequence ID" value="SIR99862.1"/>
    <property type="molecule type" value="Genomic_DNA"/>
</dbReference>
<feature type="transmembrane region" description="Helical" evidence="7">
    <location>
        <begin position="163"/>
        <end position="182"/>
    </location>
</feature>
<feature type="transmembrane region" description="Helical" evidence="7">
    <location>
        <begin position="241"/>
        <end position="259"/>
    </location>
</feature>
<evidence type="ECO:0000256" key="1">
    <source>
        <dbReference type="ARBA" id="ARBA00004651"/>
    </source>
</evidence>
<dbReference type="Gene3D" id="1.20.1250.20">
    <property type="entry name" value="MFS general substrate transporter like domains"/>
    <property type="match status" value="1"/>
</dbReference>
<protein>
    <submittedName>
        <fullName evidence="9">Predicted arabinose efflux permease, MFS family</fullName>
    </submittedName>
</protein>
<feature type="transmembrane region" description="Helical" evidence="7">
    <location>
        <begin position="107"/>
        <end position="124"/>
    </location>
</feature>
<evidence type="ECO:0000256" key="6">
    <source>
        <dbReference type="ARBA" id="ARBA00023136"/>
    </source>
</evidence>
<dbReference type="RefSeq" id="WP_076371544.1">
    <property type="nucleotide sequence ID" value="NZ_FTMX01000008.1"/>
</dbReference>
<evidence type="ECO:0000256" key="2">
    <source>
        <dbReference type="ARBA" id="ARBA00022448"/>
    </source>
</evidence>
<dbReference type="PROSITE" id="PS50850">
    <property type="entry name" value="MFS"/>
    <property type="match status" value="1"/>
</dbReference>
<feature type="transmembrane region" description="Helical" evidence="7">
    <location>
        <begin position="293"/>
        <end position="310"/>
    </location>
</feature>
<feature type="transmembrane region" description="Helical" evidence="7">
    <location>
        <begin position="76"/>
        <end position="101"/>
    </location>
</feature>
<feature type="domain" description="Major facilitator superfamily (MFS) profile" evidence="8">
    <location>
        <begin position="8"/>
        <end position="385"/>
    </location>
</feature>
<comment type="caution">
    <text evidence="9">The sequence shown here is derived from an EMBL/GenBank/DDBJ whole genome shotgun (WGS) entry which is preliminary data.</text>
</comment>
<keyword evidence="2" id="KW-0813">Transport</keyword>
<dbReference type="GO" id="GO:0005886">
    <property type="term" value="C:plasma membrane"/>
    <property type="evidence" value="ECO:0007669"/>
    <property type="project" value="UniProtKB-SubCell"/>
</dbReference>
<feature type="transmembrane region" description="Helical" evidence="7">
    <location>
        <begin position="136"/>
        <end position="157"/>
    </location>
</feature>
<keyword evidence="4 7" id="KW-0812">Transmembrane</keyword>
<reference evidence="9 10" key="1">
    <citation type="submission" date="2017-01" db="EMBL/GenBank/DDBJ databases">
        <authorList>
            <person name="Varghese N."/>
            <person name="Submissions S."/>
        </authorList>
    </citation>
    <scope>NUCLEOTIDE SEQUENCE [LARGE SCALE GENOMIC DNA]</scope>
    <source>
        <strain evidence="9 10">RUG2-6</strain>
    </source>
</reference>
<dbReference type="CDD" id="cd17324">
    <property type="entry name" value="MFS_NepI_like"/>
    <property type="match status" value="1"/>
</dbReference>
<feature type="transmembrane region" description="Helical" evidence="7">
    <location>
        <begin position="7"/>
        <end position="34"/>
    </location>
</feature>